<dbReference type="Pfam" id="PF04205">
    <property type="entry name" value="FMN_bind"/>
    <property type="match status" value="2"/>
</dbReference>
<keyword evidence="5 6" id="KW-0249">Electron transport</keyword>
<dbReference type="AlphaFoldDB" id="A0A845QI53"/>
<dbReference type="NCBIfam" id="TIGR01947">
    <property type="entry name" value="rnfG"/>
    <property type="match status" value="1"/>
</dbReference>
<dbReference type="Proteomes" id="UP000446866">
    <property type="component" value="Unassembled WGS sequence"/>
</dbReference>
<dbReference type="HAMAP" id="MF_00479">
    <property type="entry name" value="RsxG_RnfG"/>
    <property type="match status" value="1"/>
</dbReference>
<comment type="function">
    <text evidence="6">Part of a membrane-bound complex that couples electron transfer with translocation of ions across the membrane.</text>
</comment>
<keyword evidence="2 6" id="KW-0597">Phosphoprotein</keyword>
<keyword evidence="6" id="KW-1003">Cell membrane</keyword>
<feature type="modified residue" description="FMN phosphoryl threonine" evidence="6">
    <location>
        <position position="185"/>
    </location>
</feature>
<dbReference type="EMBL" id="QXWK01000010">
    <property type="protein sequence ID" value="NBH61206.1"/>
    <property type="molecule type" value="Genomic_DNA"/>
</dbReference>
<dbReference type="EC" id="7.-.-.-" evidence="6"/>
<evidence type="ECO:0000256" key="7">
    <source>
        <dbReference type="SAM" id="Phobius"/>
    </source>
</evidence>
<dbReference type="SMART" id="SM00900">
    <property type="entry name" value="FMN_bind"/>
    <property type="match status" value="2"/>
</dbReference>
<evidence type="ECO:0000256" key="4">
    <source>
        <dbReference type="ARBA" id="ARBA00022643"/>
    </source>
</evidence>
<keyword evidence="6 7" id="KW-1133">Transmembrane helix</keyword>
<gene>
    <name evidence="6" type="primary">rnfG</name>
    <name evidence="9" type="ORF">D0435_06010</name>
</gene>
<comment type="subcellular location">
    <subcellularLocation>
        <location evidence="6">Cell membrane</location>
        <topology evidence="6">Single-pass membrane protein</topology>
    </subcellularLocation>
</comment>
<comment type="similarity">
    <text evidence="6">Belongs to the RnfG family.</text>
</comment>
<dbReference type="GO" id="GO:0010181">
    <property type="term" value="F:FMN binding"/>
    <property type="evidence" value="ECO:0007669"/>
    <property type="project" value="InterPro"/>
</dbReference>
<evidence type="ECO:0000256" key="2">
    <source>
        <dbReference type="ARBA" id="ARBA00022553"/>
    </source>
</evidence>
<sequence>MKKKTATVANTLVLVVVTFIAILALSVVYQVTKGPIDQAEINARAEVYKVVYPEAKGFAQIDNTDALLEGSAEMLAGAGYDGCFINDVLAVIDPADSSATPKGYVIAATSPSGYGGNIQIAVGITSDGTLTGFNVVSHSETAGLGSKCTEPAFTEQFKGKKAEQLAYSKTGASADNEIDAIGGATITTGAVTDAANAAIAFYQANFGGGLAPTEEADPMEKAFPGIAPEELTDIEFSEVSGEDYTVNEVKDAKGEGYVVIVTAHNGYDGDLQIALGIGSDGVIKGFSTLICNETKTLGGQCTSDEFAAQFIGMKAATVSHVSSGAKQENNEIDMIAGATITTDAVLTAVNGAIEYYNNELKGA</sequence>
<dbReference type="GO" id="GO:0022900">
    <property type="term" value="P:electron transport chain"/>
    <property type="evidence" value="ECO:0007669"/>
    <property type="project" value="UniProtKB-UniRule"/>
</dbReference>
<feature type="transmembrane region" description="Helical" evidence="7">
    <location>
        <begin position="12"/>
        <end position="31"/>
    </location>
</feature>
<keyword evidence="6 7" id="KW-0472">Membrane</keyword>
<comment type="subunit">
    <text evidence="6">The complex is composed of six subunits: RnfA, RnfB, RnfC, RnfD, RnfE and RnfG.</text>
</comment>
<dbReference type="PANTHER" id="PTHR36118:SF1">
    <property type="entry name" value="ION-TRANSLOCATING OXIDOREDUCTASE COMPLEX SUBUNIT G"/>
    <property type="match status" value="1"/>
</dbReference>
<keyword evidence="6 7" id="KW-0812">Transmembrane</keyword>
<comment type="cofactor">
    <cofactor evidence="6">
        <name>FMN</name>
        <dbReference type="ChEBI" id="CHEBI:58210"/>
    </cofactor>
</comment>
<organism evidence="9 10">
    <name type="scientific">Anaerotruncus colihominis</name>
    <dbReference type="NCBI Taxonomy" id="169435"/>
    <lineage>
        <taxon>Bacteria</taxon>
        <taxon>Bacillati</taxon>
        <taxon>Bacillota</taxon>
        <taxon>Clostridia</taxon>
        <taxon>Eubacteriales</taxon>
        <taxon>Oscillospiraceae</taxon>
        <taxon>Anaerotruncus</taxon>
    </lineage>
</organism>
<evidence type="ECO:0000313" key="10">
    <source>
        <dbReference type="Proteomes" id="UP000446866"/>
    </source>
</evidence>
<comment type="caution">
    <text evidence="9">The sequence shown here is derived from an EMBL/GenBank/DDBJ whole genome shotgun (WGS) entry which is preliminary data.</text>
</comment>
<accession>A0A845QI53</accession>
<dbReference type="InterPro" id="IPR007329">
    <property type="entry name" value="FMN-bd"/>
</dbReference>
<evidence type="ECO:0000259" key="8">
    <source>
        <dbReference type="SMART" id="SM00900"/>
    </source>
</evidence>
<feature type="domain" description="FMN-binding" evidence="8">
    <location>
        <begin position="266"/>
        <end position="356"/>
    </location>
</feature>
<evidence type="ECO:0000256" key="3">
    <source>
        <dbReference type="ARBA" id="ARBA00022630"/>
    </source>
</evidence>
<name>A0A845QI53_9FIRM</name>
<proteinExistence type="inferred from homology"/>
<keyword evidence="6" id="KW-1278">Translocase</keyword>
<keyword evidence="10" id="KW-1185">Reference proteome</keyword>
<dbReference type="GO" id="GO:0009055">
    <property type="term" value="F:electron transfer activity"/>
    <property type="evidence" value="ECO:0007669"/>
    <property type="project" value="InterPro"/>
</dbReference>
<dbReference type="RefSeq" id="WP_160201490.1">
    <property type="nucleotide sequence ID" value="NZ_QXWK01000010.1"/>
</dbReference>
<keyword evidence="3 6" id="KW-0285">Flavoprotein</keyword>
<dbReference type="GO" id="GO:0005886">
    <property type="term" value="C:plasma membrane"/>
    <property type="evidence" value="ECO:0007669"/>
    <property type="project" value="UniProtKB-SubCell"/>
</dbReference>
<dbReference type="PANTHER" id="PTHR36118">
    <property type="entry name" value="ION-TRANSLOCATING OXIDOREDUCTASE COMPLEX SUBUNIT G"/>
    <property type="match status" value="1"/>
</dbReference>
<feature type="domain" description="FMN-binding" evidence="8">
    <location>
        <begin position="113"/>
        <end position="202"/>
    </location>
</feature>
<evidence type="ECO:0000256" key="6">
    <source>
        <dbReference type="HAMAP-Rule" id="MF_00479"/>
    </source>
</evidence>
<keyword evidence="4 6" id="KW-0288">FMN</keyword>
<protein>
    <recommendedName>
        <fullName evidence="6">Ion-translocating oxidoreductase complex subunit G</fullName>
        <ecNumber evidence="6">7.-.-.-</ecNumber>
    </recommendedName>
    <alternativeName>
        <fullName evidence="6">Rnf electron transport complex subunit G</fullName>
    </alternativeName>
</protein>
<keyword evidence="1 6" id="KW-0813">Transport</keyword>
<evidence type="ECO:0000313" key="9">
    <source>
        <dbReference type="EMBL" id="NBH61206.1"/>
    </source>
</evidence>
<evidence type="ECO:0000256" key="5">
    <source>
        <dbReference type="ARBA" id="ARBA00022982"/>
    </source>
</evidence>
<reference evidence="9 10" key="1">
    <citation type="submission" date="2018-08" db="EMBL/GenBank/DDBJ databases">
        <title>Murine metabolic-syndrome-specific gut microbial biobank.</title>
        <authorList>
            <person name="Liu C."/>
        </authorList>
    </citation>
    <scope>NUCLEOTIDE SEQUENCE [LARGE SCALE GENOMIC DNA]</scope>
    <source>
        <strain evidence="9 10">28</strain>
    </source>
</reference>
<dbReference type="InterPro" id="IPR010209">
    <property type="entry name" value="Ion_transpt_RnfG/RsxG"/>
</dbReference>
<evidence type="ECO:0000256" key="1">
    <source>
        <dbReference type="ARBA" id="ARBA00022448"/>
    </source>
</evidence>